<protein>
    <submittedName>
        <fullName evidence="5">Uncharacterized protein</fullName>
    </submittedName>
</protein>
<organism evidence="5 6">
    <name type="scientific">Cyclotella cryptica</name>
    <dbReference type="NCBI Taxonomy" id="29204"/>
    <lineage>
        <taxon>Eukaryota</taxon>
        <taxon>Sar</taxon>
        <taxon>Stramenopiles</taxon>
        <taxon>Ochrophyta</taxon>
        <taxon>Bacillariophyta</taxon>
        <taxon>Coscinodiscophyceae</taxon>
        <taxon>Thalassiosirophycidae</taxon>
        <taxon>Stephanodiscales</taxon>
        <taxon>Stephanodiscaceae</taxon>
        <taxon>Cyclotella</taxon>
    </lineage>
</organism>
<comment type="subcellular location">
    <subcellularLocation>
        <location evidence="1">Nucleus</location>
    </subcellularLocation>
</comment>
<evidence type="ECO:0000313" key="5">
    <source>
        <dbReference type="EMBL" id="KAL3799452.1"/>
    </source>
</evidence>
<name>A0ABD3QGG0_9STRA</name>
<dbReference type="GO" id="GO:0005634">
    <property type="term" value="C:nucleus"/>
    <property type="evidence" value="ECO:0007669"/>
    <property type="project" value="UniProtKB-SubCell"/>
</dbReference>
<dbReference type="PANTHER" id="PTHR12940">
    <property type="entry name" value="ES-2 PROTEIN - RELATED"/>
    <property type="match status" value="1"/>
</dbReference>
<feature type="compositionally biased region" description="Low complexity" evidence="4">
    <location>
        <begin position="552"/>
        <end position="564"/>
    </location>
</feature>
<evidence type="ECO:0000313" key="6">
    <source>
        <dbReference type="Proteomes" id="UP001516023"/>
    </source>
</evidence>
<dbReference type="InterPro" id="IPR019148">
    <property type="entry name" value="Nuclear_protein_DGCR14_ESS-2"/>
</dbReference>
<comment type="similarity">
    <text evidence="2">Belongs to the ESS2 family.</text>
</comment>
<feature type="compositionally biased region" description="Basic and acidic residues" evidence="4">
    <location>
        <begin position="604"/>
        <end position="615"/>
    </location>
</feature>
<keyword evidence="6" id="KW-1185">Reference proteome</keyword>
<accession>A0ABD3QGG0</accession>
<feature type="compositionally biased region" description="Polar residues" evidence="4">
    <location>
        <begin position="501"/>
        <end position="520"/>
    </location>
</feature>
<dbReference type="Proteomes" id="UP001516023">
    <property type="component" value="Unassembled WGS sequence"/>
</dbReference>
<evidence type="ECO:0000256" key="2">
    <source>
        <dbReference type="ARBA" id="ARBA00009072"/>
    </source>
</evidence>
<dbReference type="PANTHER" id="PTHR12940:SF0">
    <property type="entry name" value="SPLICING FACTOR ESS-2 HOMOLOG"/>
    <property type="match status" value="1"/>
</dbReference>
<gene>
    <name evidence="5" type="ORF">HJC23_013907</name>
</gene>
<dbReference type="Pfam" id="PF09751">
    <property type="entry name" value="Es2"/>
    <property type="match status" value="1"/>
</dbReference>
<feature type="compositionally biased region" description="Polar residues" evidence="4">
    <location>
        <begin position="565"/>
        <end position="582"/>
    </location>
</feature>
<sequence length="638" mass="68991">MAEERKQPRKILTEEDYTSTLTHIVTRDYFPSLYSLQRDAAILEARSRGDVASAVAIRREARREELEREREWAEDQAEERGECASMEEALALAGETAVAKLSVDKQGVLTRKRPRPLKHESITGFHARVTSEDNAEFESNQDQESRQREIALGVIYSASADKSGRLLIESCVNDNPIEFGSANANKRALLGCETPLGLASDLYNASPSAGLRITANETKPTRGIARNALFFQPQHHDDQGNIQSTKGSLLLESSTTAPSSGGKFLSLTNGDSAVDNLLMPPPPARNSTSENGNNVKQLHYELSTSQLVEYQAKPLIPRINPPATRFPYQMESRLLSTKSVPCRARNGRGIDGATSDATTDLDEVPLPLDLERAARREAAMRECETFVPMTPLIQPGRGDMTVDGAADEPIMTWGTVASTPLVLGSGVAVDKRNNVDAADWEPTRPATSILGVENDSSGGTAFDVVEENSREKLARRAEKTLNDRAKTYRSAGTIGLAAKSSARSTAQTDDASTVSRASSKTVISSFDRTASLTPAAQALFEATSKARNVTQRSGSRSLSASTSRIFQPSPVSSKDSTSILHAGSRNSFGSALRMAYTQSSTPSSDRKNGKGRDKNSLTSSSLLRRAAEGGTPRCHSLR</sequence>
<feature type="region of interest" description="Disordered" evidence="4">
    <location>
        <begin position="545"/>
        <end position="582"/>
    </location>
</feature>
<comment type="caution">
    <text evidence="5">The sequence shown here is derived from an EMBL/GenBank/DDBJ whole genome shotgun (WGS) entry which is preliminary data.</text>
</comment>
<proteinExistence type="inferred from homology"/>
<evidence type="ECO:0000256" key="3">
    <source>
        <dbReference type="ARBA" id="ARBA00023242"/>
    </source>
</evidence>
<evidence type="ECO:0000256" key="4">
    <source>
        <dbReference type="SAM" id="MobiDB-lite"/>
    </source>
</evidence>
<dbReference type="EMBL" id="JABMIG020000039">
    <property type="protein sequence ID" value="KAL3799452.1"/>
    <property type="molecule type" value="Genomic_DNA"/>
</dbReference>
<evidence type="ECO:0000256" key="1">
    <source>
        <dbReference type="ARBA" id="ARBA00004123"/>
    </source>
</evidence>
<keyword evidence="3" id="KW-0539">Nucleus</keyword>
<dbReference type="AlphaFoldDB" id="A0ABD3QGG0"/>
<feature type="region of interest" description="Disordered" evidence="4">
    <location>
        <begin position="497"/>
        <end position="520"/>
    </location>
</feature>
<reference evidence="5 6" key="1">
    <citation type="journal article" date="2020" name="G3 (Bethesda)">
        <title>Improved Reference Genome for Cyclotella cryptica CCMP332, a Model for Cell Wall Morphogenesis, Salinity Adaptation, and Lipid Production in Diatoms (Bacillariophyta).</title>
        <authorList>
            <person name="Roberts W.R."/>
            <person name="Downey K.M."/>
            <person name="Ruck E.C."/>
            <person name="Traller J.C."/>
            <person name="Alverson A.J."/>
        </authorList>
    </citation>
    <scope>NUCLEOTIDE SEQUENCE [LARGE SCALE GENOMIC DNA]</scope>
    <source>
        <strain evidence="5 6">CCMP332</strain>
    </source>
</reference>
<feature type="region of interest" description="Disordered" evidence="4">
    <location>
        <begin position="595"/>
        <end position="638"/>
    </location>
</feature>